<sequence length="17" mass="1949">MWIPLLMNDLNDTKGTS</sequence>
<protein>
    <submittedName>
        <fullName evidence="1">Uncharacterized protein</fullName>
    </submittedName>
</protein>
<dbReference type="AlphaFoldDB" id="A0A0E9PDM5"/>
<dbReference type="EMBL" id="GBXM01106205">
    <property type="protein sequence ID" value="JAH02372.1"/>
    <property type="molecule type" value="Transcribed_RNA"/>
</dbReference>
<reference evidence="1" key="2">
    <citation type="journal article" date="2015" name="Fish Shellfish Immunol.">
        <title>Early steps in the European eel (Anguilla anguilla)-Vibrio vulnificus interaction in the gills: Role of the RtxA13 toxin.</title>
        <authorList>
            <person name="Callol A."/>
            <person name="Pajuelo D."/>
            <person name="Ebbesson L."/>
            <person name="Teles M."/>
            <person name="MacKenzie S."/>
            <person name="Amaro C."/>
        </authorList>
    </citation>
    <scope>NUCLEOTIDE SEQUENCE</scope>
</reference>
<reference evidence="1" key="1">
    <citation type="submission" date="2014-11" db="EMBL/GenBank/DDBJ databases">
        <authorList>
            <person name="Amaro Gonzalez C."/>
        </authorList>
    </citation>
    <scope>NUCLEOTIDE SEQUENCE</scope>
</reference>
<proteinExistence type="predicted"/>
<accession>A0A0E9PDM5</accession>
<name>A0A0E9PDM5_ANGAN</name>
<organism evidence="1">
    <name type="scientific">Anguilla anguilla</name>
    <name type="common">European freshwater eel</name>
    <name type="synonym">Muraena anguilla</name>
    <dbReference type="NCBI Taxonomy" id="7936"/>
    <lineage>
        <taxon>Eukaryota</taxon>
        <taxon>Metazoa</taxon>
        <taxon>Chordata</taxon>
        <taxon>Craniata</taxon>
        <taxon>Vertebrata</taxon>
        <taxon>Euteleostomi</taxon>
        <taxon>Actinopterygii</taxon>
        <taxon>Neopterygii</taxon>
        <taxon>Teleostei</taxon>
        <taxon>Anguilliformes</taxon>
        <taxon>Anguillidae</taxon>
        <taxon>Anguilla</taxon>
    </lineage>
</organism>
<evidence type="ECO:0000313" key="1">
    <source>
        <dbReference type="EMBL" id="JAH02372.1"/>
    </source>
</evidence>